<dbReference type="InterPro" id="IPR008930">
    <property type="entry name" value="Terpenoid_cyclase/PrenylTrfase"/>
</dbReference>
<evidence type="ECO:0000313" key="3">
    <source>
        <dbReference type="EMBL" id="KAI5333555.1"/>
    </source>
</evidence>
<protein>
    <recommendedName>
        <fullName evidence="2">Terpene synthase N-terminal domain-containing protein</fullName>
    </recommendedName>
</protein>
<dbReference type="EMBL" id="JAJFAZ020000004">
    <property type="protein sequence ID" value="KAI5333555.1"/>
    <property type="molecule type" value="Genomic_DNA"/>
</dbReference>
<dbReference type="Gene3D" id="1.10.600.10">
    <property type="entry name" value="Farnesyl Diphosphate Synthase"/>
    <property type="match status" value="1"/>
</dbReference>
<dbReference type="GO" id="GO:0016114">
    <property type="term" value="P:terpenoid biosynthetic process"/>
    <property type="evidence" value="ECO:0007669"/>
    <property type="project" value="InterPro"/>
</dbReference>
<dbReference type="PANTHER" id="PTHR31225">
    <property type="entry name" value="OS04G0344100 PROTEIN-RELATED"/>
    <property type="match status" value="1"/>
</dbReference>
<dbReference type="Gene3D" id="1.50.10.130">
    <property type="entry name" value="Terpene synthase, N-terminal domain"/>
    <property type="match status" value="1"/>
</dbReference>
<evidence type="ECO:0000259" key="2">
    <source>
        <dbReference type="Pfam" id="PF01397"/>
    </source>
</evidence>
<dbReference type="InterPro" id="IPR036965">
    <property type="entry name" value="Terpene_synth_N_sf"/>
</dbReference>
<dbReference type="Proteomes" id="UP001054821">
    <property type="component" value="Chromosome 4"/>
</dbReference>
<keyword evidence="4" id="KW-1185">Reference proteome</keyword>
<feature type="domain" description="Terpene synthase N-terminal" evidence="2">
    <location>
        <begin position="30"/>
        <end position="152"/>
    </location>
</feature>
<name>A0AAD4VYF1_PRUDU</name>
<dbReference type="GO" id="GO:0010333">
    <property type="term" value="F:terpene synthase activity"/>
    <property type="evidence" value="ECO:0007669"/>
    <property type="project" value="InterPro"/>
</dbReference>
<dbReference type="InterPro" id="IPR001906">
    <property type="entry name" value="Terpene_synth_N"/>
</dbReference>
<dbReference type="InterPro" id="IPR050148">
    <property type="entry name" value="Terpene_synthase-like"/>
</dbReference>
<reference evidence="3 4" key="1">
    <citation type="journal article" date="2022" name="G3 (Bethesda)">
        <title>Whole-genome sequence and methylome profiling of the almond [Prunus dulcis (Mill.) D.A. Webb] cultivar 'Nonpareil'.</title>
        <authorList>
            <person name="D'Amico-Willman K.M."/>
            <person name="Ouma W.Z."/>
            <person name="Meulia T."/>
            <person name="Sideli G.M."/>
            <person name="Gradziel T.M."/>
            <person name="Fresnedo-Ramirez J."/>
        </authorList>
    </citation>
    <scope>NUCLEOTIDE SEQUENCE [LARGE SCALE GENOMIC DNA]</scope>
    <source>
        <strain evidence="3">Clone GOH B32 T37-40</strain>
    </source>
</reference>
<accession>A0AAD4VYF1</accession>
<evidence type="ECO:0000313" key="4">
    <source>
        <dbReference type="Proteomes" id="UP001054821"/>
    </source>
</evidence>
<proteinExistence type="predicted"/>
<sequence length="153" mass="17412">MALEAGSTAQSQNSEADQIVRRTANYQPSIWGDQFMNYDSEDTINYAHKQEEVDELKLVARREVFTTSGDDFSNQIKLIDAIQRLGVAYHFEKEIEEALEHIYAANHFHDDDGDGDLYNVSLGFRLLRQQGHNVSCGIFNKFKDSKNGGFKES</sequence>
<dbReference type="InterPro" id="IPR008949">
    <property type="entry name" value="Isoprenoid_synthase_dom_sf"/>
</dbReference>
<comment type="cofactor">
    <cofactor evidence="1">
        <name>Mg(2+)</name>
        <dbReference type="ChEBI" id="CHEBI:18420"/>
    </cofactor>
</comment>
<gene>
    <name evidence="3" type="ORF">L3X38_023686</name>
</gene>
<dbReference type="PANTHER" id="PTHR31225:SF251">
    <property type="entry name" value="(-)-GERMACRENE D SYNTHASE-LIKE ISOFORM X2"/>
    <property type="match status" value="1"/>
</dbReference>
<dbReference type="Pfam" id="PF01397">
    <property type="entry name" value="Terpene_synth"/>
    <property type="match status" value="1"/>
</dbReference>
<comment type="caution">
    <text evidence="3">The sequence shown here is derived from an EMBL/GenBank/DDBJ whole genome shotgun (WGS) entry which is preliminary data.</text>
</comment>
<dbReference type="SUPFAM" id="SSF48239">
    <property type="entry name" value="Terpenoid cyclases/Protein prenyltransferases"/>
    <property type="match status" value="1"/>
</dbReference>
<evidence type="ECO:0000256" key="1">
    <source>
        <dbReference type="ARBA" id="ARBA00001946"/>
    </source>
</evidence>
<dbReference type="AlphaFoldDB" id="A0AAD4VYF1"/>
<organism evidence="3 4">
    <name type="scientific">Prunus dulcis</name>
    <name type="common">Almond</name>
    <name type="synonym">Amygdalus dulcis</name>
    <dbReference type="NCBI Taxonomy" id="3755"/>
    <lineage>
        <taxon>Eukaryota</taxon>
        <taxon>Viridiplantae</taxon>
        <taxon>Streptophyta</taxon>
        <taxon>Embryophyta</taxon>
        <taxon>Tracheophyta</taxon>
        <taxon>Spermatophyta</taxon>
        <taxon>Magnoliopsida</taxon>
        <taxon>eudicotyledons</taxon>
        <taxon>Gunneridae</taxon>
        <taxon>Pentapetalae</taxon>
        <taxon>rosids</taxon>
        <taxon>fabids</taxon>
        <taxon>Rosales</taxon>
        <taxon>Rosaceae</taxon>
        <taxon>Amygdaloideae</taxon>
        <taxon>Amygdaleae</taxon>
        <taxon>Prunus</taxon>
    </lineage>
</organism>